<organism evidence="2 3">
    <name type="scientific">Schizophyllum amplum</name>
    <dbReference type="NCBI Taxonomy" id="97359"/>
    <lineage>
        <taxon>Eukaryota</taxon>
        <taxon>Fungi</taxon>
        <taxon>Dikarya</taxon>
        <taxon>Basidiomycota</taxon>
        <taxon>Agaricomycotina</taxon>
        <taxon>Agaricomycetes</taxon>
        <taxon>Agaricomycetidae</taxon>
        <taxon>Agaricales</taxon>
        <taxon>Schizophyllaceae</taxon>
        <taxon>Schizophyllum</taxon>
    </lineage>
</organism>
<feature type="region of interest" description="Disordered" evidence="1">
    <location>
        <begin position="20"/>
        <end position="48"/>
    </location>
</feature>
<dbReference type="AlphaFoldDB" id="A0A550BT15"/>
<dbReference type="Proteomes" id="UP000320762">
    <property type="component" value="Unassembled WGS sequence"/>
</dbReference>
<gene>
    <name evidence="2" type="ORF">BD626DRAFT_523469</name>
</gene>
<name>A0A550BT15_9AGAR</name>
<sequence>MPHIAVVTVIIADGRLRRTKAATGRFRSRDPTSSRRSPYPKVKRSSQVKNNTLIVDRHQVQEPLVITMNISQVALEPPAIRLWENATTPLVLRPLRVTSPVLRLPRATSPVLRPLRVTSAALRLPRSLHCHPFHALASPPRLHVPPRLLLR</sequence>
<proteinExistence type="predicted"/>
<evidence type="ECO:0000313" key="2">
    <source>
        <dbReference type="EMBL" id="TRM55688.1"/>
    </source>
</evidence>
<evidence type="ECO:0000256" key="1">
    <source>
        <dbReference type="SAM" id="MobiDB-lite"/>
    </source>
</evidence>
<comment type="caution">
    <text evidence="2">The sequence shown here is derived from an EMBL/GenBank/DDBJ whole genome shotgun (WGS) entry which is preliminary data.</text>
</comment>
<dbReference type="EMBL" id="VDMD01000104">
    <property type="protein sequence ID" value="TRM55688.1"/>
    <property type="molecule type" value="Genomic_DNA"/>
</dbReference>
<evidence type="ECO:0000313" key="3">
    <source>
        <dbReference type="Proteomes" id="UP000320762"/>
    </source>
</evidence>
<keyword evidence="3" id="KW-1185">Reference proteome</keyword>
<protein>
    <submittedName>
        <fullName evidence="2">Uncharacterized protein</fullName>
    </submittedName>
</protein>
<reference evidence="2 3" key="1">
    <citation type="journal article" date="2019" name="New Phytol.">
        <title>Comparative genomics reveals unique wood-decay strategies and fruiting body development in the Schizophyllaceae.</title>
        <authorList>
            <person name="Almasi E."/>
            <person name="Sahu N."/>
            <person name="Krizsan K."/>
            <person name="Balint B."/>
            <person name="Kovacs G.M."/>
            <person name="Kiss B."/>
            <person name="Cseklye J."/>
            <person name="Drula E."/>
            <person name="Henrissat B."/>
            <person name="Nagy I."/>
            <person name="Chovatia M."/>
            <person name="Adam C."/>
            <person name="LaButti K."/>
            <person name="Lipzen A."/>
            <person name="Riley R."/>
            <person name="Grigoriev I.V."/>
            <person name="Nagy L.G."/>
        </authorList>
    </citation>
    <scope>NUCLEOTIDE SEQUENCE [LARGE SCALE GENOMIC DNA]</scope>
    <source>
        <strain evidence="2 3">NL-1724</strain>
    </source>
</reference>
<accession>A0A550BT15</accession>